<feature type="domain" description="POTRA" evidence="8">
    <location>
        <begin position="421"/>
        <end position="496"/>
    </location>
</feature>
<evidence type="ECO:0000256" key="2">
    <source>
        <dbReference type="ARBA" id="ARBA00022452"/>
    </source>
</evidence>
<dbReference type="Gene3D" id="3.10.20.310">
    <property type="entry name" value="membrane protein fhac"/>
    <property type="match status" value="5"/>
</dbReference>
<keyword evidence="4" id="KW-0732">Signal</keyword>
<keyword evidence="6" id="KW-0472">Membrane</keyword>
<reference evidence="9" key="1">
    <citation type="journal article" date="2023" name="Comput. Struct. Biotechnol. J.">
        <title>Discovery of a novel marine Bacteroidetes with a rich repertoire of carbohydrate-active enzymes.</title>
        <authorList>
            <person name="Chen B."/>
            <person name="Liu G."/>
            <person name="Chen Q."/>
            <person name="Wang H."/>
            <person name="Liu L."/>
            <person name="Tang K."/>
        </authorList>
    </citation>
    <scope>NUCLEOTIDE SEQUENCE</scope>
    <source>
        <strain evidence="9">TK19036</strain>
    </source>
</reference>
<evidence type="ECO:0000313" key="9">
    <source>
        <dbReference type="EMBL" id="WKN37884.1"/>
    </source>
</evidence>
<proteinExistence type="predicted"/>
<dbReference type="Pfam" id="PF07244">
    <property type="entry name" value="POTRA"/>
    <property type="match status" value="4"/>
</dbReference>
<dbReference type="InterPro" id="IPR023707">
    <property type="entry name" value="OM_assembly_BamA"/>
</dbReference>
<protein>
    <submittedName>
        <fullName evidence="9">POTRA domain-containing protein</fullName>
    </submittedName>
</protein>
<keyword evidence="5" id="KW-0677">Repeat</keyword>
<dbReference type="PANTHER" id="PTHR12815">
    <property type="entry name" value="SORTING AND ASSEMBLY MACHINERY SAMM50 PROTEIN FAMILY MEMBER"/>
    <property type="match status" value="1"/>
</dbReference>
<reference evidence="9" key="2">
    <citation type="journal article" date="2024" name="Antonie Van Leeuwenhoek">
        <title>Roseihalotalea indica gen. nov., sp. nov., a halophilic Bacteroidetes from mesopelagic Southwest Indian Ocean with higher carbohydrate metabolic potential.</title>
        <authorList>
            <person name="Chen B."/>
            <person name="Zhang M."/>
            <person name="Lin D."/>
            <person name="Ye J."/>
            <person name="Tang K."/>
        </authorList>
    </citation>
    <scope>NUCLEOTIDE SEQUENCE</scope>
    <source>
        <strain evidence="9">TK19036</strain>
    </source>
</reference>
<evidence type="ECO:0000256" key="3">
    <source>
        <dbReference type="ARBA" id="ARBA00022692"/>
    </source>
</evidence>
<evidence type="ECO:0000256" key="4">
    <source>
        <dbReference type="ARBA" id="ARBA00022729"/>
    </source>
</evidence>
<dbReference type="Gene3D" id="2.40.160.50">
    <property type="entry name" value="membrane protein fhac: a member of the omp85/tpsb transporter family"/>
    <property type="match status" value="1"/>
</dbReference>
<dbReference type="GO" id="GO:0019867">
    <property type="term" value="C:outer membrane"/>
    <property type="evidence" value="ECO:0007669"/>
    <property type="project" value="InterPro"/>
</dbReference>
<keyword evidence="7" id="KW-0998">Cell outer membrane</keyword>
<sequence length="902" mass="101433">MKQTGILLVLMILLSEAAFSQIGVGRRRTQPTPQQSIDYSNPQEYEIAEITVAGNKGLDSNAIISLSGLSVGDKIRVPGPTISSAIKKLWKSRILGDVSISASKIEDGKIYLTINLAEKPRLSRIVLEGVNSSQESEINDDLTLIKGQIVDAALINRTRLTVQNFFIDKGYLNVEVDIQQQQDTLLNNAITLNIDVDKGDKVKIKRINFTGNEAISGKKLKGKMKDTNERVRFTLVKDLVNRVLHLKPKKVGNFITKQEDASLDDFKAYINEHVKLNFFNGSKFIRDDFKTDKQAIIDFYNSRGYRDAAIVSDSVYKSGPNTVSVDIEVDEGQKYYFRDIIWTGNYVYDENILARVLGIEKGDVYDMENLNKRLNFNPTGDDVSSLYMDNGYLFFNVQPVEVRIDQDSIDVEMRIYEGEQATISKIIITGNDRTNDHVIRREIRTLPGQKFSRSDLIRTQRELSQLGYFDPEQIGINPIPNPADGTVDIEYSLVEKPSDQIELSGGWGGYYGFVGTLGLVFNNFSVRNIPHFDRWRPLPIGDGQKLSLRVQANGRYFQSYSATFAEPWLGGKKPNNLTIGLSKTIVRRGGNLYNPYSYYQPTSSVSGSLKLTNLSVGLGRRLKWPDDYFTMSNSLVYRLYDINNYPILTNFNKGTSNNLALTNVIARNSIDNPMFPRTGSSISLEASFTPPFSVLQDLDYTDPITGSDIADKTAERYKWLEYHRWMFDAKHYTQLGKNLVLNTNIHFGFFGSYKDNQINTPFERFSLGGSGLAGQSFVVAQEIIGLRGYPDQSLQPSDEDGVRGGIAYNKFSAELRYLVSPNPAATIYVLGFVEGGNNFSDFNKYNPFDLYKSAGVGARIFMPAFGLLGIDWGYGFDTIDIPGLDFRPPGPEFHFRIGQQIR</sequence>
<evidence type="ECO:0000256" key="7">
    <source>
        <dbReference type="ARBA" id="ARBA00023237"/>
    </source>
</evidence>
<dbReference type="EMBL" id="CP120682">
    <property type="protein sequence ID" value="WKN37884.1"/>
    <property type="molecule type" value="Genomic_DNA"/>
</dbReference>
<dbReference type="PIRSF" id="PIRSF006076">
    <property type="entry name" value="OM_assembly_OMP85"/>
    <property type="match status" value="1"/>
</dbReference>
<evidence type="ECO:0000256" key="1">
    <source>
        <dbReference type="ARBA" id="ARBA00004370"/>
    </source>
</evidence>
<dbReference type="Pfam" id="PF01103">
    <property type="entry name" value="Omp85"/>
    <property type="match status" value="1"/>
</dbReference>
<name>A0AA49JGU1_9BACT</name>
<dbReference type="GO" id="GO:0071709">
    <property type="term" value="P:membrane assembly"/>
    <property type="evidence" value="ECO:0007669"/>
    <property type="project" value="InterPro"/>
</dbReference>
<organism evidence="9">
    <name type="scientific">Roseihalotalea indica</name>
    <dbReference type="NCBI Taxonomy" id="2867963"/>
    <lineage>
        <taxon>Bacteria</taxon>
        <taxon>Pseudomonadati</taxon>
        <taxon>Bacteroidota</taxon>
        <taxon>Cytophagia</taxon>
        <taxon>Cytophagales</taxon>
        <taxon>Catalimonadaceae</taxon>
        <taxon>Roseihalotalea</taxon>
    </lineage>
</organism>
<keyword evidence="2" id="KW-1134">Transmembrane beta strand</keyword>
<accession>A0AA49JGU1</accession>
<dbReference type="InterPro" id="IPR010827">
    <property type="entry name" value="BamA/TamA_POTRA"/>
</dbReference>
<dbReference type="InterPro" id="IPR039910">
    <property type="entry name" value="D15-like"/>
</dbReference>
<comment type="subcellular location">
    <subcellularLocation>
        <location evidence="1">Membrane</location>
    </subcellularLocation>
</comment>
<dbReference type="PANTHER" id="PTHR12815:SF47">
    <property type="entry name" value="TRANSLOCATION AND ASSEMBLY MODULE SUBUNIT TAMA"/>
    <property type="match status" value="1"/>
</dbReference>
<evidence type="ECO:0000256" key="5">
    <source>
        <dbReference type="ARBA" id="ARBA00022737"/>
    </source>
</evidence>
<evidence type="ECO:0000256" key="6">
    <source>
        <dbReference type="ARBA" id="ARBA00023136"/>
    </source>
</evidence>
<gene>
    <name evidence="9" type="ORF">K4G66_04075</name>
</gene>
<dbReference type="InterPro" id="IPR000184">
    <property type="entry name" value="Bac_surfAg_D15"/>
</dbReference>
<dbReference type="InterPro" id="IPR034746">
    <property type="entry name" value="POTRA"/>
</dbReference>
<keyword evidence="3" id="KW-0812">Transmembrane</keyword>
<dbReference type="PROSITE" id="PS51779">
    <property type="entry name" value="POTRA"/>
    <property type="match status" value="1"/>
</dbReference>
<evidence type="ECO:0000259" key="8">
    <source>
        <dbReference type="PROSITE" id="PS51779"/>
    </source>
</evidence>
<dbReference type="AlphaFoldDB" id="A0AA49JGU1"/>